<evidence type="ECO:0000313" key="4">
    <source>
        <dbReference type="EMBL" id="CAB4182614.1"/>
    </source>
</evidence>
<gene>
    <name evidence="4" type="ORF">UFOVP1078_14</name>
    <name evidence="5" type="ORF">UFOVP1317_4</name>
    <name evidence="6" type="ORF">UFOVP1429_62</name>
    <name evidence="1" type="ORF">UFOVP289_25</name>
    <name evidence="2" type="ORF">UFOVP547_22</name>
    <name evidence="3" type="ORF">UFOVP900_47</name>
</gene>
<dbReference type="EMBL" id="LR796533">
    <property type="protein sequence ID" value="CAB4149993.1"/>
    <property type="molecule type" value="Genomic_DNA"/>
</dbReference>
<dbReference type="EMBL" id="LR797044">
    <property type="protein sequence ID" value="CAB4182614.1"/>
    <property type="molecule type" value="Genomic_DNA"/>
</dbReference>
<evidence type="ECO:0000313" key="2">
    <source>
        <dbReference type="EMBL" id="CAB4149993.1"/>
    </source>
</evidence>
<evidence type="ECO:0000313" key="5">
    <source>
        <dbReference type="EMBL" id="CAB4197303.1"/>
    </source>
</evidence>
<dbReference type="EMBL" id="LR796302">
    <property type="protein sequence ID" value="CAB4135436.1"/>
    <property type="molecule type" value="Genomic_DNA"/>
</dbReference>
<sequence>MSMVRIPLTQPIHSRTASTAKDSRSVNCYFEVVDQNNKDNIKRPGLLATTVTPAMTAGQAQGMYKSDSGDLWVVINNSVYNINTSFVTTSGGTIAGTVQNVYFAESANDAYMFMHNGTNGYVATGSGAFVLIAPGMIYEVSVDIGGSGYVTPTCTFSAPPSGGTLATGTVNVVGGVVVSVTITNYGAGYVTAPTCTINPVGGGSGAVASVALNGFPSGAGALAAGAVYLDGYTIVATKLGQIFNSDPENPMLWNPLNTVAVESDPDYLVAIVKHYNFIVAFGEWSTEFFYDAANATGSPFLRQDSYKNEIGCADGDSVVQFQQSVIYVGKSKTHGKSVYMLDGFTPKLISSQYIEKYLNADTNTNVQSFAFRIAGHTFYVMSLPNLDKTFVYDVDQNVWYEWTSYYSGAEHYFKVWTATEFSTGVYGIDPTSGAFYQISTTTYADNGQHIYWRVVTNNIDAGTRHRKFFESGEIIGDKVSGTMSINFSGDDYVNFSAVRTVALNNPRSIIWQLGQSRYRAYQFLVTDDIPLRLSAFEMSIQAGEQASDPQLQAVAAQQSQP</sequence>
<evidence type="ECO:0000313" key="1">
    <source>
        <dbReference type="EMBL" id="CAB4135436.1"/>
    </source>
</evidence>
<evidence type="ECO:0000313" key="6">
    <source>
        <dbReference type="EMBL" id="CAB4210970.1"/>
    </source>
</evidence>
<proteinExistence type="predicted"/>
<protein>
    <submittedName>
        <fullName evidence="6">Bacteriophage P22, Gp10, DNA-stabilising</fullName>
    </submittedName>
</protein>
<reference evidence="6" key="1">
    <citation type="submission" date="2020-05" db="EMBL/GenBank/DDBJ databases">
        <authorList>
            <person name="Chiriac C."/>
            <person name="Salcher M."/>
            <person name="Ghai R."/>
            <person name="Kavagutti S V."/>
        </authorList>
    </citation>
    <scope>NUCLEOTIDE SEQUENCE</scope>
</reference>
<dbReference type="EMBL" id="LR797261">
    <property type="protein sequence ID" value="CAB4197303.1"/>
    <property type="molecule type" value="Genomic_DNA"/>
</dbReference>
<evidence type="ECO:0000313" key="3">
    <source>
        <dbReference type="EMBL" id="CAB4170088.1"/>
    </source>
</evidence>
<dbReference type="InterPro" id="IPR021098">
    <property type="entry name" value="Phage_P22_Gp10"/>
</dbReference>
<name>A0A6J5SB35_9CAUD</name>
<dbReference type="EMBL" id="LR796855">
    <property type="protein sequence ID" value="CAB4170088.1"/>
    <property type="molecule type" value="Genomic_DNA"/>
</dbReference>
<dbReference type="Pfam" id="PF11134">
    <property type="entry name" value="Phage_stabilise"/>
    <property type="match status" value="1"/>
</dbReference>
<dbReference type="EMBL" id="LR797373">
    <property type="protein sequence ID" value="CAB4210970.1"/>
    <property type="molecule type" value="Genomic_DNA"/>
</dbReference>
<organism evidence="6">
    <name type="scientific">uncultured Caudovirales phage</name>
    <dbReference type="NCBI Taxonomy" id="2100421"/>
    <lineage>
        <taxon>Viruses</taxon>
        <taxon>Duplodnaviria</taxon>
        <taxon>Heunggongvirae</taxon>
        <taxon>Uroviricota</taxon>
        <taxon>Caudoviricetes</taxon>
        <taxon>Peduoviridae</taxon>
        <taxon>Maltschvirus</taxon>
        <taxon>Maltschvirus maltsch</taxon>
    </lineage>
</organism>
<accession>A0A6J5SB35</accession>